<dbReference type="InterPro" id="IPR016024">
    <property type="entry name" value="ARM-type_fold"/>
</dbReference>
<dbReference type="GO" id="GO:0035825">
    <property type="term" value="P:homologous recombination"/>
    <property type="evidence" value="ECO:0007669"/>
    <property type="project" value="UniProtKB-ARBA"/>
</dbReference>
<proteinExistence type="predicted"/>
<dbReference type="Pfam" id="PF20168">
    <property type="entry name" value="PDS5"/>
    <property type="match status" value="2"/>
</dbReference>
<comment type="subcellular location">
    <subcellularLocation>
        <location evidence="1">Nucleus</location>
    </subcellularLocation>
</comment>
<dbReference type="GO" id="GO:0000785">
    <property type="term" value="C:chromatin"/>
    <property type="evidence" value="ECO:0007669"/>
    <property type="project" value="TreeGrafter"/>
</dbReference>
<evidence type="ECO:0000256" key="7">
    <source>
        <dbReference type="ARBA" id="ARBA00023306"/>
    </source>
</evidence>
<keyword evidence="7" id="KW-0131">Cell cycle</keyword>
<gene>
    <name evidence="9" type="ORF">Tci_032875</name>
</gene>
<keyword evidence="4" id="KW-0498">Mitosis</keyword>
<keyword evidence="6" id="KW-0539">Nucleus</keyword>
<evidence type="ECO:0000256" key="1">
    <source>
        <dbReference type="ARBA" id="ARBA00004123"/>
    </source>
</evidence>
<reference evidence="9" key="1">
    <citation type="journal article" date="2019" name="Sci. Rep.">
        <title>Draft genome of Tanacetum cinerariifolium, the natural source of mosquito coil.</title>
        <authorList>
            <person name="Yamashiro T."/>
            <person name="Shiraishi A."/>
            <person name="Satake H."/>
            <person name="Nakayama K."/>
        </authorList>
    </citation>
    <scope>NUCLEOTIDE SEQUENCE</scope>
</reference>
<evidence type="ECO:0000256" key="5">
    <source>
        <dbReference type="ARBA" id="ARBA00023204"/>
    </source>
</evidence>
<feature type="region of interest" description="Disordered" evidence="8">
    <location>
        <begin position="238"/>
        <end position="260"/>
    </location>
</feature>
<dbReference type="EMBL" id="BKCJ010004413">
    <property type="protein sequence ID" value="GEU60897.1"/>
    <property type="molecule type" value="Genomic_DNA"/>
</dbReference>
<sequence>MKYAMQPVIKALIAKKLLRHPDVDVNISVACKICEVFRIMGHNTPYNDEQMKDFFELVVITFEKLFSASGGSYTRMYKVLRTLDSDKFSVMMCDLQLDGLIVRLFKQFLTVADSNTHAVVMKMKKIMTMIIEESELQNRELVDLLVTSVRKENEISSPVCWQLGGEVFKKFTAKLKPHLQEKVAKKAHNHLTDTNPSITDSSKLMTDATRKRKLECLDGSINMVQPIKRCQDLKTLKSETFSTDDPPTPTKSASEAHSVEHDENLVGRSIKVWWPEDEDYYQGVVKSFDRSKKQHQVLYDDGEEELLDLKQEQWELVVMTSKFSDYEIKLMNIGKRLLLLPSSTDELLDVIKKMEKLLYRVQQTPSESMKYAMHPIIEALVAKDLLRHPDMDVNISVACCICEVLRIMDDNASYNEEQMKDFFELAVITFEKLSSASGGCYAKLFKVLKTLSGLSYSVLESDLRLNGLIVRLFKQFITVADSNTFDVVLMMRQIMTTIIEESEPLNLELVDLLVMSVRKENQITSPVCWQLGDKILRKCAAKLKPHLPDKVLYDEDLVDYKREQLELVEIVSVTPDFVGQAVPQCGMVCVQGYKVKQSIAPFLEAIFKKHGDIASECVFKTHCVRESFLEAICEVVRKIQTNDLTTIISKMEEIECRVSEAQAANINVSWLQPHLETIHKKKSTLTKLNIGLVKRSAIMDLKERRTELVAAQDGVDKAERCVKVLNLVEKMLDDNLLKAN</sequence>
<dbReference type="Gene3D" id="2.30.30.140">
    <property type="match status" value="1"/>
</dbReference>
<dbReference type="GO" id="GO:0051301">
    <property type="term" value="P:cell division"/>
    <property type="evidence" value="ECO:0007669"/>
    <property type="project" value="UniProtKB-KW"/>
</dbReference>
<feature type="compositionally biased region" description="Polar residues" evidence="8">
    <location>
        <begin position="238"/>
        <end position="255"/>
    </location>
</feature>
<name>A0A6L2LIQ3_TANCI</name>
<protein>
    <submittedName>
        <fullName evidence="9">Phospholipase-like protein</fullName>
    </submittedName>
</protein>
<dbReference type="PANTHER" id="PTHR12663">
    <property type="entry name" value="ANDROGEN INDUCED INHIBITOR OF PROLIFERATION AS3 / PDS5-RELATED"/>
    <property type="match status" value="1"/>
</dbReference>
<dbReference type="CDD" id="cd20404">
    <property type="entry name" value="Tudor_Agenet_AtEML-like"/>
    <property type="match status" value="1"/>
</dbReference>
<organism evidence="9">
    <name type="scientific">Tanacetum cinerariifolium</name>
    <name type="common">Dalmatian daisy</name>
    <name type="synonym">Chrysanthemum cinerariifolium</name>
    <dbReference type="NCBI Taxonomy" id="118510"/>
    <lineage>
        <taxon>Eukaryota</taxon>
        <taxon>Viridiplantae</taxon>
        <taxon>Streptophyta</taxon>
        <taxon>Embryophyta</taxon>
        <taxon>Tracheophyta</taxon>
        <taxon>Spermatophyta</taxon>
        <taxon>Magnoliopsida</taxon>
        <taxon>eudicotyledons</taxon>
        <taxon>Gunneridae</taxon>
        <taxon>Pentapetalae</taxon>
        <taxon>asterids</taxon>
        <taxon>campanulids</taxon>
        <taxon>Asterales</taxon>
        <taxon>Asteraceae</taxon>
        <taxon>Asteroideae</taxon>
        <taxon>Anthemideae</taxon>
        <taxon>Anthemidinae</taxon>
        <taxon>Tanacetum</taxon>
    </lineage>
</organism>
<evidence type="ECO:0000256" key="2">
    <source>
        <dbReference type="ARBA" id="ARBA00022618"/>
    </source>
</evidence>
<keyword evidence="3" id="KW-0227">DNA damage</keyword>
<dbReference type="PANTHER" id="PTHR12663:SF63">
    <property type="entry name" value="PHOSPHOLIPASE-LIKE PROTEIN-RELATED"/>
    <property type="match status" value="1"/>
</dbReference>
<evidence type="ECO:0000256" key="6">
    <source>
        <dbReference type="ARBA" id="ARBA00023242"/>
    </source>
</evidence>
<dbReference type="GO" id="GO:0005634">
    <property type="term" value="C:nucleus"/>
    <property type="evidence" value="ECO:0007669"/>
    <property type="project" value="UniProtKB-SubCell"/>
</dbReference>
<comment type="caution">
    <text evidence="9">The sequence shown here is derived from an EMBL/GenBank/DDBJ whole genome shotgun (WGS) entry which is preliminary data.</text>
</comment>
<evidence type="ECO:0000313" key="9">
    <source>
        <dbReference type="EMBL" id="GEU60897.1"/>
    </source>
</evidence>
<dbReference type="SUPFAM" id="SSF48371">
    <property type="entry name" value="ARM repeat"/>
    <property type="match status" value="1"/>
</dbReference>
<dbReference type="GO" id="GO:0007064">
    <property type="term" value="P:mitotic sister chromatid cohesion"/>
    <property type="evidence" value="ECO:0007669"/>
    <property type="project" value="InterPro"/>
</dbReference>
<keyword evidence="5" id="KW-0234">DNA repair</keyword>
<dbReference type="AlphaFoldDB" id="A0A6L2LIQ3"/>
<dbReference type="GO" id="GO:0006281">
    <property type="term" value="P:DNA repair"/>
    <property type="evidence" value="ECO:0007669"/>
    <property type="project" value="UniProtKB-KW"/>
</dbReference>
<evidence type="ECO:0000256" key="3">
    <source>
        <dbReference type="ARBA" id="ARBA00022763"/>
    </source>
</evidence>
<evidence type="ECO:0000256" key="4">
    <source>
        <dbReference type="ARBA" id="ARBA00022776"/>
    </source>
</evidence>
<accession>A0A6L2LIQ3</accession>
<evidence type="ECO:0000256" key="8">
    <source>
        <dbReference type="SAM" id="MobiDB-lite"/>
    </source>
</evidence>
<keyword evidence="2" id="KW-0132">Cell division</keyword>
<dbReference type="InterPro" id="IPR039776">
    <property type="entry name" value="Pds5"/>
</dbReference>